<feature type="compositionally biased region" description="Low complexity" evidence="1">
    <location>
        <begin position="55"/>
        <end position="64"/>
    </location>
</feature>
<dbReference type="Proteomes" id="UP001221898">
    <property type="component" value="Unassembled WGS sequence"/>
</dbReference>
<feature type="compositionally biased region" description="Polar residues" evidence="1">
    <location>
        <begin position="96"/>
        <end position="108"/>
    </location>
</feature>
<evidence type="ECO:0000256" key="1">
    <source>
        <dbReference type="SAM" id="MobiDB-lite"/>
    </source>
</evidence>
<name>A0AAD7RFY1_9TELE</name>
<reference evidence="2" key="1">
    <citation type="journal article" date="2023" name="Science">
        <title>Genome structures resolve the early diversification of teleost fishes.</title>
        <authorList>
            <person name="Parey E."/>
            <person name="Louis A."/>
            <person name="Montfort J."/>
            <person name="Bouchez O."/>
            <person name="Roques C."/>
            <person name="Iampietro C."/>
            <person name="Lluch J."/>
            <person name="Castinel A."/>
            <person name="Donnadieu C."/>
            <person name="Desvignes T."/>
            <person name="Floi Bucao C."/>
            <person name="Jouanno E."/>
            <person name="Wen M."/>
            <person name="Mejri S."/>
            <person name="Dirks R."/>
            <person name="Jansen H."/>
            <person name="Henkel C."/>
            <person name="Chen W.J."/>
            <person name="Zahm M."/>
            <person name="Cabau C."/>
            <person name="Klopp C."/>
            <person name="Thompson A.W."/>
            <person name="Robinson-Rechavi M."/>
            <person name="Braasch I."/>
            <person name="Lecointre G."/>
            <person name="Bobe J."/>
            <person name="Postlethwait J.H."/>
            <person name="Berthelot C."/>
            <person name="Roest Crollius H."/>
            <person name="Guiguen Y."/>
        </authorList>
    </citation>
    <scope>NUCLEOTIDE SEQUENCE</scope>
    <source>
        <strain evidence="2">NC1722</strain>
    </source>
</reference>
<gene>
    <name evidence="2" type="ORF">AAFF_G00221800</name>
</gene>
<evidence type="ECO:0000313" key="3">
    <source>
        <dbReference type="Proteomes" id="UP001221898"/>
    </source>
</evidence>
<dbReference type="EMBL" id="JAINUG010000296">
    <property type="protein sequence ID" value="KAJ8383320.1"/>
    <property type="molecule type" value="Genomic_DNA"/>
</dbReference>
<feature type="compositionally biased region" description="Low complexity" evidence="1">
    <location>
        <begin position="109"/>
        <end position="127"/>
    </location>
</feature>
<evidence type="ECO:0000313" key="2">
    <source>
        <dbReference type="EMBL" id="KAJ8383320.1"/>
    </source>
</evidence>
<feature type="region of interest" description="Disordered" evidence="1">
    <location>
        <begin position="1"/>
        <end position="84"/>
    </location>
</feature>
<feature type="region of interest" description="Disordered" evidence="1">
    <location>
        <begin position="96"/>
        <end position="167"/>
    </location>
</feature>
<protein>
    <submittedName>
        <fullName evidence="2">Uncharacterized protein</fullName>
    </submittedName>
</protein>
<dbReference type="AlphaFoldDB" id="A0AAD7RFY1"/>
<proteinExistence type="predicted"/>
<accession>A0AAD7RFY1</accession>
<keyword evidence="3" id="KW-1185">Reference proteome</keyword>
<sequence length="167" mass="17453">MNRPEQTGHRPLLIEPGAGSEMASGGTGGAGGERSPTRTWLVRAKPSPGGGSPGSGSPRVSPRNSPRHSPRDSPRHSPRNSPLLFRRLLVSRNIGQQRRFTLAHTPSGSSVRAEAAASAAVTTQRSQTRPATGAAETVGTGREEEPEGWLSGKSELSRSSSTSELNG</sequence>
<comment type="caution">
    <text evidence="2">The sequence shown here is derived from an EMBL/GenBank/DDBJ whole genome shotgun (WGS) entry which is preliminary data.</text>
</comment>
<organism evidence="2 3">
    <name type="scientific">Aldrovandia affinis</name>
    <dbReference type="NCBI Taxonomy" id="143900"/>
    <lineage>
        <taxon>Eukaryota</taxon>
        <taxon>Metazoa</taxon>
        <taxon>Chordata</taxon>
        <taxon>Craniata</taxon>
        <taxon>Vertebrata</taxon>
        <taxon>Euteleostomi</taxon>
        <taxon>Actinopterygii</taxon>
        <taxon>Neopterygii</taxon>
        <taxon>Teleostei</taxon>
        <taxon>Notacanthiformes</taxon>
        <taxon>Halosauridae</taxon>
        <taxon>Aldrovandia</taxon>
    </lineage>
</organism>
<feature type="compositionally biased region" description="Low complexity" evidence="1">
    <location>
        <begin position="151"/>
        <end position="167"/>
    </location>
</feature>